<dbReference type="PIRSF" id="PIRSF000709">
    <property type="entry name" value="6PFK_2-Ptase"/>
    <property type="match status" value="1"/>
</dbReference>
<dbReference type="InterPro" id="IPR029033">
    <property type="entry name" value="His_PPase_superfam"/>
</dbReference>
<dbReference type="Proteomes" id="UP001222800">
    <property type="component" value="Chromosome"/>
</dbReference>
<dbReference type="Gene3D" id="3.40.50.1240">
    <property type="entry name" value="Phosphoglycerate mutase-like"/>
    <property type="match status" value="1"/>
</dbReference>
<keyword evidence="2" id="KW-1185">Reference proteome</keyword>
<name>A0ABY8EGJ4_9FIRM</name>
<protein>
    <submittedName>
        <fullName evidence="1">Histidine phosphatase family protein</fullName>
    </submittedName>
</protein>
<dbReference type="CDD" id="cd07067">
    <property type="entry name" value="HP_PGM_like"/>
    <property type="match status" value="1"/>
</dbReference>
<dbReference type="Pfam" id="PF00300">
    <property type="entry name" value="His_Phos_1"/>
    <property type="match status" value="1"/>
</dbReference>
<dbReference type="RefSeq" id="WP_277734339.1">
    <property type="nucleotide sequence ID" value="NZ_CP120733.1"/>
</dbReference>
<organism evidence="1 2">
    <name type="scientific">Tepidibacter hydrothermalis</name>
    <dbReference type="NCBI Taxonomy" id="3036126"/>
    <lineage>
        <taxon>Bacteria</taxon>
        <taxon>Bacillati</taxon>
        <taxon>Bacillota</taxon>
        <taxon>Clostridia</taxon>
        <taxon>Peptostreptococcales</taxon>
        <taxon>Peptostreptococcaceae</taxon>
        <taxon>Tepidibacter</taxon>
    </lineage>
</organism>
<gene>
    <name evidence="1" type="ORF">P4S50_08300</name>
</gene>
<dbReference type="EMBL" id="CP120733">
    <property type="protein sequence ID" value="WFD12066.1"/>
    <property type="molecule type" value="Genomic_DNA"/>
</dbReference>
<dbReference type="InterPro" id="IPR050275">
    <property type="entry name" value="PGM_Phosphatase"/>
</dbReference>
<reference evidence="1 2" key="1">
    <citation type="submission" date="2023-03" db="EMBL/GenBank/DDBJ databases">
        <title>Complete genome sequence of Tepidibacter sp. SWIR-1, isolated from a deep-sea hydrothermal vent.</title>
        <authorList>
            <person name="Li X."/>
        </authorList>
    </citation>
    <scope>NUCLEOTIDE SEQUENCE [LARGE SCALE GENOMIC DNA]</scope>
    <source>
        <strain evidence="1 2">SWIR-1</strain>
    </source>
</reference>
<dbReference type="SMART" id="SM00855">
    <property type="entry name" value="PGAM"/>
    <property type="match status" value="1"/>
</dbReference>
<dbReference type="InterPro" id="IPR013078">
    <property type="entry name" value="His_Pase_superF_clade-1"/>
</dbReference>
<proteinExistence type="predicted"/>
<dbReference type="PANTHER" id="PTHR48100">
    <property type="entry name" value="BROAD-SPECIFICITY PHOSPHATASE YOR283W-RELATED"/>
    <property type="match status" value="1"/>
</dbReference>
<dbReference type="SUPFAM" id="SSF53254">
    <property type="entry name" value="Phosphoglycerate mutase-like"/>
    <property type="match status" value="1"/>
</dbReference>
<evidence type="ECO:0000313" key="1">
    <source>
        <dbReference type="EMBL" id="WFD12066.1"/>
    </source>
</evidence>
<sequence>MQRLIYLIRHGETELGGEKRYVGHTDCSLSNKGIDRIKGLKSTFSNIPVDHVFCSDLLRTKQTANILFPNKKIVSMTELREINMGKWDGLTFKEVREQYPEMFEKRIHNIGGFIVPDGESFRDCQKRAFHALEKLISNTNGNLAVCGHAGFFRSLIIGLLNMNLHDIFKINQDYGCINILKVSESIEVESINLKKLWSEYDGKSNV</sequence>
<accession>A0ABY8EGJ4</accession>
<evidence type="ECO:0000313" key="2">
    <source>
        <dbReference type="Proteomes" id="UP001222800"/>
    </source>
</evidence>